<dbReference type="PANTHER" id="PTHR11926">
    <property type="entry name" value="GLUCOSYL/GLUCURONOSYL TRANSFERASES"/>
    <property type="match status" value="1"/>
</dbReference>
<dbReference type="GO" id="GO:0080044">
    <property type="term" value="F:quercetin 7-O-glucosyltransferase activity"/>
    <property type="evidence" value="ECO:0007669"/>
    <property type="project" value="TreeGrafter"/>
</dbReference>
<organism evidence="2 3">
    <name type="scientific">Olea europaea subsp. europaea</name>
    <dbReference type="NCBI Taxonomy" id="158383"/>
    <lineage>
        <taxon>Eukaryota</taxon>
        <taxon>Viridiplantae</taxon>
        <taxon>Streptophyta</taxon>
        <taxon>Embryophyta</taxon>
        <taxon>Tracheophyta</taxon>
        <taxon>Spermatophyta</taxon>
        <taxon>Magnoliopsida</taxon>
        <taxon>eudicotyledons</taxon>
        <taxon>Gunneridae</taxon>
        <taxon>Pentapetalae</taxon>
        <taxon>asterids</taxon>
        <taxon>lamiids</taxon>
        <taxon>Lamiales</taxon>
        <taxon>Oleaceae</taxon>
        <taxon>Oleeae</taxon>
        <taxon>Olea</taxon>
    </lineage>
</organism>
<evidence type="ECO:0000313" key="3">
    <source>
        <dbReference type="Proteomes" id="UP000594638"/>
    </source>
</evidence>
<evidence type="ECO:0000256" key="1">
    <source>
        <dbReference type="ARBA" id="ARBA00009995"/>
    </source>
</evidence>
<reference evidence="2 3" key="1">
    <citation type="submission" date="2019-12" db="EMBL/GenBank/DDBJ databases">
        <authorList>
            <person name="Alioto T."/>
            <person name="Alioto T."/>
            <person name="Gomez Garrido J."/>
        </authorList>
    </citation>
    <scope>NUCLEOTIDE SEQUENCE [LARGE SCALE GENOMIC DNA]</scope>
</reference>
<comment type="similarity">
    <text evidence="1">Belongs to the UDP-glycosyltransferase family.</text>
</comment>
<dbReference type="EMBL" id="CACTIH010009440">
    <property type="protein sequence ID" value="CAA3031350.1"/>
    <property type="molecule type" value="Genomic_DNA"/>
</dbReference>
<dbReference type="Proteomes" id="UP000594638">
    <property type="component" value="Unassembled WGS sequence"/>
</dbReference>
<gene>
    <name evidence="2" type="ORF">OLEA9_A112638</name>
</gene>
<dbReference type="OrthoDB" id="5835829at2759"/>
<name>A0A8S0VCD5_OLEEU</name>
<dbReference type="GO" id="GO:0080043">
    <property type="term" value="F:quercetin 3-O-glucosyltransferase activity"/>
    <property type="evidence" value="ECO:0007669"/>
    <property type="project" value="TreeGrafter"/>
</dbReference>
<protein>
    <submittedName>
        <fullName evidence="2">UDP-glucose iridoid glucosyltransferase-like</fullName>
    </submittedName>
</protein>
<dbReference type="PANTHER" id="PTHR11926:SF1374">
    <property type="entry name" value="UDP-GLYCOSYLTRANSFERASE 76F1-RELATED"/>
    <property type="match status" value="1"/>
</dbReference>
<dbReference type="SUPFAM" id="SSF53756">
    <property type="entry name" value="UDP-Glycosyltransferase/glycogen phosphorylase"/>
    <property type="match status" value="1"/>
</dbReference>
<sequence length="168" mass="18160">MGTIEGQQPRVVLVPFPYQGHITPMLQLGSILNSRGFSITVAHTEFNSPDPLDHPEFVFLPLPDNLSGCETSYISSLKGISAMNVNSKERFHEYMVEMLEKQPQNGLVSCIVIIGTASATGSITGVVVVVTATAQQCTWFERCDASSDGNKSPALVISIAFAMNLILE</sequence>
<keyword evidence="3" id="KW-1185">Reference proteome</keyword>
<dbReference type="Gramene" id="OE9A112638T1">
    <property type="protein sequence ID" value="OE9A112638C1"/>
    <property type="gene ID" value="OE9A112638"/>
</dbReference>
<comment type="caution">
    <text evidence="2">The sequence shown here is derived from an EMBL/GenBank/DDBJ whole genome shotgun (WGS) entry which is preliminary data.</text>
</comment>
<proteinExistence type="inferred from homology"/>
<dbReference type="Gene3D" id="3.40.50.2000">
    <property type="entry name" value="Glycogen Phosphorylase B"/>
    <property type="match status" value="1"/>
</dbReference>
<evidence type="ECO:0000313" key="2">
    <source>
        <dbReference type="EMBL" id="CAA3031350.1"/>
    </source>
</evidence>
<accession>A0A8S0VCD5</accession>
<dbReference type="AlphaFoldDB" id="A0A8S0VCD5"/>